<proteinExistence type="predicted"/>
<protein>
    <recommendedName>
        <fullName evidence="1">Formyl transferase N-terminal domain-containing protein</fullName>
    </recommendedName>
</protein>
<name>A0A8S5U192_9CAUD</name>
<dbReference type="PANTHER" id="PTHR11138">
    <property type="entry name" value="METHIONYL-TRNA FORMYLTRANSFERASE"/>
    <property type="match status" value="1"/>
</dbReference>
<dbReference type="EMBL" id="BK015981">
    <property type="protein sequence ID" value="DAF88194.1"/>
    <property type="molecule type" value="Genomic_DNA"/>
</dbReference>
<feature type="domain" description="Formyl transferase N-terminal" evidence="1">
    <location>
        <begin position="75"/>
        <end position="174"/>
    </location>
</feature>
<dbReference type="SUPFAM" id="SSF53328">
    <property type="entry name" value="Formyltransferase"/>
    <property type="match status" value="1"/>
</dbReference>
<dbReference type="GO" id="GO:0071951">
    <property type="term" value="P:conversion of methionyl-tRNA to N-formyl-methionyl-tRNA"/>
    <property type="evidence" value="ECO:0007669"/>
    <property type="project" value="TreeGrafter"/>
</dbReference>
<evidence type="ECO:0000313" key="2">
    <source>
        <dbReference type="EMBL" id="DAF88194.1"/>
    </source>
</evidence>
<evidence type="ECO:0000259" key="1">
    <source>
        <dbReference type="Pfam" id="PF00551"/>
    </source>
</evidence>
<accession>A0A8S5U192</accession>
<dbReference type="Pfam" id="PF00551">
    <property type="entry name" value="Formyl_trans_N"/>
    <property type="match status" value="1"/>
</dbReference>
<dbReference type="Gene3D" id="3.40.50.170">
    <property type="entry name" value="Formyl transferase, N-terminal domain"/>
    <property type="match status" value="1"/>
</dbReference>
<reference evidence="2" key="1">
    <citation type="journal article" date="2021" name="Proc. Natl. Acad. Sci. U.S.A.">
        <title>A Catalog of Tens of Thousands of Viruses from Human Metagenomes Reveals Hidden Associations with Chronic Diseases.</title>
        <authorList>
            <person name="Tisza M.J."/>
            <person name="Buck C.B."/>
        </authorList>
    </citation>
    <scope>NUCLEOTIDE SEQUENCE</scope>
    <source>
        <strain evidence="2">CtwSu1</strain>
    </source>
</reference>
<organism evidence="2">
    <name type="scientific">Myoviridae sp. ctwSu1</name>
    <dbReference type="NCBI Taxonomy" id="2825207"/>
    <lineage>
        <taxon>Viruses</taxon>
        <taxon>Duplodnaviria</taxon>
        <taxon>Heunggongvirae</taxon>
        <taxon>Uroviricota</taxon>
        <taxon>Caudoviricetes</taxon>
    </lineage>
</organism>
<dbReference type="InterPro" id="IPR002376">
    <property type="entry name" value="Formyl_transf_N"/>
</dbReference>
<dbReference type="InterPro" id="IPR036477">
    <property type="entry name" value="Formyl_transf_N_sf"/>
</dbReference>
<sequence>MAGILEQYRAFAIWEKILMNELKVMIVGQKWLAEKLLAWCLTQSNIEVVAVSPPNNTDRLARLATIHQIPIVVHDKTLTADQVPTGVDVILTAHAYCFVQKQARDKARLGAVGYHPSLLPKYKGRHAVKDAFDNGDKIVGGSLYQLDDGWDTGQVLAQKSITVDDGDTLMSLWQDKLAPIGVELFKGFLRTL</sequence>
<dbReference type="PANTHER" id="PTHR11138:SF5">
    <property type="entry name" value="METHIONYL-TRNA FORMYLTRANSFERASE, MITOCHONDRIAL"/>
    <property type="match status" value="1"/>
</dbReference>